<proteinExistence type="predicted"/>
<dbReference type="Proteomes" id="UP000220527">
    <property type="component" value="Unassembled WGS sequence"/>
</dbReference>
<feature type="transmembrane region" description="Helical" evidence="2">
    <location>
        <begin position="248"/>
        <end position="270"/>
    </location>
</feature>
<dbReference type="EMBL" id="NQWI01000169">
    <property type="protein sequence ID" value="PDW00798.1"/>
    <property type="molecule type" value="Genomic_DNA"/>
</dbReference>
<dbReference type="OrthoDB" id="156792at2"/>
<keyword evidence="4" id="KW-1185">Reference proteome</keyword>
<reference evidence="4" key="1">
    <citation type="submission" date="2017-08" db="EMBL/GenBank/DDBJ databases">
        <authorList>
            <person name="Grouzdev D.S."/>
            <person name="Gaisin V.A."/>
            <person name="Rysina M.S."/>
            <person name="Gorlenko V.M."/>
        </authorList>
    </citation>
    <scope>NUCLEOTIDE SEQUENCE [LARGE SCALE GENOMIC DNA]</scope>
    <source>
        <strain evidence="4">Kir15-3F</strain>
    </source>
</reference>
<organism evidence="3 4">
    <name type="scientific">Candidatus Viridilinea mediisalina</name>
    <dbReference type="NCBI Taxonomy" id="2024553"/>
    <lineage>
        <taxon>Bacteria</taxon>
        <taxon>Bacillati</taxon>
        <taxon>Chloroflexota</taxon>
        <taxon>Chloroflexia</taxon>
        <taxon>Chloroflexales</taxon>
        <taxon>Chloroflexineae</taxon>
        <taxon>Oscillochloridaceae</taxon>
        <taxon>Candidatus Viridilinea</taxon>
    </lineage>
</organism>
<feature type="transmembrane region" description="Helical" evidence="2">
    <location>
        <begin position="206"/>
        <end position="228"/>
    </location>
</feature>
<dbReference type="Gene3D" id="1.10.3680.10">
    <property type="entry name" value="TerB-like"/>
    <property type="match status" value="1"/>
</dbReference>
<evidence type="ECO:0000313" key="3">
    <source>
        <dbReference type="EMBL" id="PDW00798.1"/>
    </source>
</evidence>
<keyword evidence="1" id="KW-0175">Coiled coil</keyword>
<dbReference type="SUPFAM" id="SSF158682">
    <property type="entry name" value="TerB-like"/>
    <property type="match status" value="1"/>
</dbReference>
<keyword evidence="2" id="KW-1133">Transmembrane helix</keyword>
<keyword evidence="2" id="KW-0812">Transmembrane</keyword>
<evidence type="ECO:0008006" key="5">
    <source>
        <dbReference type="Google" id="ProtNLM"/>
    </source>
</evidence>
<protein>
    <recommendedName>
        <fullName evidence="5">TerB family tellurite resistance protein</fullName>
    </recommendedName>
</protein>
<evidence type="ECO:0000256" key="2">
    <source>
        <dbReference type="SAM" id="Phobius"/>
    </source>
</evidence>
<sequence length="349" mass="37777">MGDFWDDLGKTLGKTQQKFDAARREAERLAQEVASQAEQGLHEVVEQVHQAVSGVVAEDLVNIAALPEHQRVAYAGALYALANSDGSLDRDELQLIIDLVDFEGLSANGRDLIYNYIVAPPDFSMALAPFPAAPEQVRYALMLNLVEIAWANDLLDLRQDRMLEQARQTLLVNDEQYRAIWRFMRDLRTIKLRGQNDRAAAQATKLAAAGLAAVGVPIAAVYVSGSVIGLSAAGITSGLAALGLGLGMVPGIGIAVLLGTGAFLGVQALLEGSNAQQQSRLRKQIQQRAKALIAHLEHMITLLDQHIQAVAQAADTRANGMKLAALYSRRRALQQMIARRRAMAESELA</sequence>
<dbReference type="RefSeq" id="WP_097645896.1">
    <property type="nucleotide sequence ID" value="NZ_NQWI01000169.1"/>
</dbReference>
<dbReference type="AlphaFoldDB" id="A0A2A6RDS3"/>
<evidence type="ECO:0000256" key="1">
    <source>
        <dbReference type="SAM" id="Coils"/>
    </source>
</evidence>
<feature type="coiled-coil region" evidence="1">
    <location>
        <begin position="12"/>
        <end position="39"/>
    </location>
</feature>
<evidence type="ECO:0000313" key="4">
    <source>
        <dbReference type="Proteomes" id="UP000220527"/>
    </source>
</evidence>
<accession>A0A2A6RDS3</accession>
<comment type="caution">
    <text evidence="3">The sequence shown here is derived from an EMBL/GenBank/DDBJ whole genome shotgun (WGS) entry which is preliminary data.</text>
</comment>
<name>A0A2A6RDS3_9CHLR</name>
<keyword evidence="2" id="KW-0472">Membrane</keyword>
<dbReference type="InterPro" id="IPR029024">
    <property type="entry name" value="TerB-like"/>
</dbReference>
<gene>
    <name evidence="3" type="ORF">CJ255_20240</name>
</gene>